<organism evidence="2 3">
    <name type="scientific">Prorocentrum cordatum</name>
    <dbReference type="NCBI Taxonomy" id="2364126"/>
    <lineage>
        <taxon>Eukaryota</taxon>
        <taxon>Sar</taxon>
        <taxon>Alveolata</taxon>
        <taxon>Dinophyceae</taxon>
        <taxon>Prorocentrales</taxon>
        <taxon>Prorocentraceae</taxon>
        <taxon>Prorocentrum</taxon>
    </lineage>
</organism>
<keyword evidence="3" id="KW-1185">Reference proteome</keyword>
<feature type="compositionally biased region" description="Pro residues" evidence="1">
    <location>
        <begin position="199"/>
        <end position="208"/>
    </location>
</feature>
<name>A0ABN9UMU1_9DINO</name>
<proteinExistence type="predicted"/>
<evidence type="ECO:0000313" key="2">
    <source>
        <dbReference type="EMBL" id="CAK0860310.1"/>
    </source>
</evidence>
<feature type="region of interest" description="Disordered" evidence="1">
    <location>
        <begin position="695"/>
        <end position="798"/>
    </location>
</feature>
<dbReference type="Proteomes" id="UP001189429">
    <property type="component" value="Unassembled WGS sequence"/>
</dbReference>
<gene>
    <name evidence="2" type="ORF">PCOR1329_LOCUS49316</name>
</gene>
<protein>
    <submittedName>
        <fullName evidence="2">Uncharacterized protein</fullName>
    </submittedName>
</protein>
<feature type="compositionally biased region" description="Basic residues" evidence="1">
    <location>
        <begin position="753"/>
        <end position="765"/>
    </location>
</feature>
<evidence type="ECO:0000256" key="1">
    <source>
        <dbReference type="SAM" id="MobiDB-lite"/>
    </source>
</evidence>
<comment type="caution">
    <text evidence="2">The sequence shown here is derived from an EMBL/GenBank/DDBJ whole genome shotgun (WGS) entry which is preliminary data.</text>
</comment>
<sequence length="798" mass="86221">MAPCLGDPRHLAACIGGNFGQIGDWWSPTAHPDSVLGVPEARLGPSPALYTDNYYARVLLNRTDVAGPPLTDADFDAAARLLEERFSAVVVVEDFARSALQLVCAVGLDPGLARPLLRTRVRPYAAHEAMMIVPESDAHLGKRNADALRARFYRRNQLDYALYSRARATSSRRLAACARSRPEVERLWRAPLEEMSSAPPEPTPPPQPGGVSIDDLFGCSGGRIEQQPDGVYLLACPRSAAAKASSWWSGQVGNEAPPRKLGQPVPGAECWREGFSWQTCCAGRFGSQGNLEPLGGVRRRRFACALSAICVFTAQTFPRQSGPRRGGPGDTMAGTVAAPRELLREILEDGTCPAHLQRRLRRLLGAAPAGLAPPPAVSPKGEAECSGARRASITDRIWPLLPLVTERLALAEIVAVRACSSAGLEWAMARRPHRLGELGHVHDRIRSRLWIHRLFVLNEGTADEAVYEARVRGLADDAQGRRLEAEMAEARRDMEDQIRSFQLDVDRRMDLQAGRVHAIVEERVQHQLDAILHAEMQKVQEIVEDLVQSMVRAVVQAEVHAAAREMRARLARLARENDRLRAAFLEQLDHSSLCLRFLVWARSSSATAGLLARVLWATRRRLGAWVLGVPPDRRGEGLRSRLEPFQRAGEDEGGEAAAAAAGLRPAGSAWEEGDPLDAVAAIAVLCSAMRARQARQQQAQTSSSGGGGGAAGGAGGGAGEPGSGLGLAVDPAGEGDAGGSAWGAEWMGSRGRPCGRIRGRPRPTMRAHSQSGPRSRRTSPKPWAPPSRTFHDAREDAD</sequence>
<dbReference type="EMBL" id="CAUYUJ010015965">
    <property type="protein sequence ID" value="CAK0860310.1"/>
    <property type="molecule type" value="Genomic_DNA"/>
</dbReference>
<accession>A0ABN9UMU1</accession>
<reference evidence="2" key="1">
    <citation type="submission" date="2023-10" db="EMBL/GenBank/DDBJ databases">
        <authorList>
            <person name="Chen Y."/>
            <person name="Shah S."/>
            <person name="Dougan E. K."/>
            <person name="Thang M."/>
            <person name="Chan C."/>
        </authorList>
    </citation>
    <scope>NUCLEOTIDE SEQUENCE [LARGE SCALE GENOMIC DNA]</scope>
</reference>
<feature type="region of interest" description="Disordered" evidence="1">
    <location>
        <begin position="189"/>
        <end position="210"/>
    </location>
</feature>
<evidence type="ECO:0000313" key="3">
    <source>
        <dbReference type="Proteomes" id="UP001189429"/>
    </source>
</evidence>
<feature type="compositionally biased region" description="Gly residues" evidence="1">
    <location>
        <begin position="704"/>
        <end position="725"/>
    </location>
</feature>
<feature type="compositionally biased region" description="Basic and acidic residues" evidence="1">
    <location>
        <begin position="789"/>
        <end position="798"/>
    </location>
</feature>